<evidence type="ECO:0000259" key="6">
    <source>
        <dbReference type="PROSITE" id="PS50111"/>
    </source>
</evidence>
<organism evidence="7 8">
    <name type="scientific">Exiguobacterium mexicanum</name>
    <dbReference type="NCBI Taxonomy" id="340146"/>
    <lineage>
        <taxon>Bacteria</taxon>
        <taxon>Bacillati</taxon>
        <taxon>Bacillota</taxon>
        <taxon>Bacilli</taxon>
        <taxon>Bacillales</taxon>
        <taxon>Bacillales Family XII. Incertae Sedis</taxon>
        <taxon>Exiguobacterium</taxon>
    </lineage>
</organism>
<comment type="caution">
    <text evidence="7">The sequence shown here is derived from an EMBL/GenBank/DDBJ whole genome shotgun (WGS) entry which is preliminary data.</text>
</comment>
<evidence type="ECO:0000256" key="1">
    <source>
        <dbReference type="ARBA" id="ARBA00022500"/>
    </source>
</evidence>
<dbReference type="PANTHER" id="PTHR43531">
    <property type="entry name" value="PROTEIN ICFG"/>
    <property type="match status" value="1"/>
</dbReference>
<dbReference type="SUPFAM" id="SSF58104">
    <property type="entry name" value="Methyl-accepting chemotaxis protein (MCP) signaling domain"/>
    <property type="match status" value="1"/>
</dbReference>
<evidence type="ECO:0000313" key="8">
    <source>
        <dbReference type="Proteomes" id="UP001230807"/>
    </source>
</evidence>
<dbReference type="InterPro" id="IPR051310">
    <property type="entry name" value="MCP_chemotaxis"/>
</dbReference>
<dbReference type="InterPro" id="IPR004089">
    <property type="entry name" value="MCPsignal_dom"/>
</dbReference>
<keyword evidence="3" id="KW-0807">Transducer</keyword>
<keyword evidence="1" id="KW-0145">Chemotaxis</keyword>
<evidence type="ECO:0000256" key="5">
    <source>
        <dbReference type="SAM" id="Phobius"/>
    </source>
</evidence>
<dbReference type="RefSeq" id="WP_214720328.1">
    <property type="nucleotide sequence ID" value="NZ_CP183077.1"/>
</dbReference>
<feature type="transmembrane region" description="Helical" evidence="5">
    <location>
        <begin position="9"/>
        <end position="27"/>
    </location>
</feature>
<protein>
    <submittedName>
        <fullName evidence="7">Methyl-accepting chemotaxis protein</fullName>
    </submittedName>
</protein>
<keyword evidence="4" id="KW-0175">Coiled coil</keyword>
<feature type="transmembrane region" description="Helical" evidence="5">
    <location>
        <begin position="47"/>
        <end position="70"/>
    </location>
</feature>
<dbReference type="SMART" id="SM00283">
    <property type="entry name" value="MA"/>
    <property type="match status" value="1"/>
</dbReference>
<keyword evidence="8" id="KW-1185">Reference proteome</keyword>
<evidence type="ECO:0000256" key="2">
    <source>
        <dbReference type="ARBA" id="ARBA00029447"/>
    </source>
</evidence>
<dbReference type="Pfam" id="PF00015">
    <property type="entry name" value="MCPsignal"/>
    <property type="match status" value="1"/>
</dbReference>
<keyword evidence="5" id="KW-0812">Transmembrane</keyword>
<sequence length="508" mass="56152">MSFEKRNHLMLVTTFMIVLTSVIVHLLHRFTDFAYTYTVLRNGVVGYAYPIATWVLFAVPIMLLMAMVVSQRVKPHLFPYLMMLTLTFASISTVAGGQGLVEYHFSIFVVLAILSFMRRIDLIVYSTLIFAVQHFAGYFFVPEIICGTTDYPFSLLLVHAVYLILLSAVLVAQIHFQNLETARVNAQEDETRRLLQQAVCDTSRLVMTLKDHATELETSANQSLESGEQIAVTVDPIVAHATEQETSMNHGADEIQSIRSLTALIQDRMAQTAAASSRIAADARAGDDDMRRMEAKVNEIINESERLERVVTTMSNRSTEIQAILQHVETISGQTNMLALNASIEAARAGDAGRGFAVVASEVGKLAVQSRDYAAEMTRVLGGLMDDTTVVRDSAQLFKRATENCQTVTADVTAVFHRLTGDVSEIDGQISSIQETRQRVTSQMETLETRLATTKRAASELQQQIQHVAAATEQQVAIQKELSHMSDRLASTANTLEDVTGQLQARAN</sequence>
<feature type="transmembrane region" description="Helical" evidence="5">
    <location>
        <begin position="122"/>
        <end position="141"/>
    </location>
</feature>
<feature type="coiled-coil region" evidence="4">
    <location>
        <begin position="430"/>
        <end position="464"/>
    </location>
</feature>
<evidence type="ECO:0000256" key="3">
    <source>
        <dbReference type="PROSITE-ProRule" id="PRU00284"/>
    </source>
</evidence>
<proteinExistence type="inferred from homology"/>
<dbReference type="PROSITE" id="PS50111">
    <property type="entry name" value="CHEMOTAXIS_TRANSDUC_2"/>
    <property type="match status" value="1"/>
</dbReference>
<feature type="transmembrane region" description="Helical" evidence="5">
    <location>
        <begin position="153"/>
        <end position="174"/>
    </location>
</feature>
<dbReference type="EMBL" id="JASWER010000003">
    <property type="protein sequence ID" value="MDL5376289.1"/>
    <property type="molecule type" value="Genomic_DNA"/>
</dbReference>
<keyword evidence="5" id="KW-1133">Transmembrane helix</keyword>
<dbReference type="Gene3D" id="1.10.287.950">
    <property type="entry name" value="Methyl-accepting chemotaxis protein"/>
    <property type="match status" value="1"/>
</dbReference>
<feature type="transmembrane region" description="Helical" evidence="5">
    <location>
        <begin position="77"/>
        <end position="95"/>
    </location>
</feature>
<keyword evidence="5" id="KW-0472">Membrane</keyword>
<reference evidence="7 8" key="1">
    <citation type="submission" date="2023-06" db="EMBL/GenBank/DDBJ databases">
        <title>Influencing factors and mechanism of Cr(VI) reduction by facultative anaerobic Exiguobacterium sp. PY14.</title>
        <authorList>
            <person name="Zou L."/>
        </authorList>
    </citation>
    <scope>NUCLEOTIDE SEQUENCE [LARGE SCALE GENOMIC DNA]</scope>
    <source>
        <strain evidence="7 8">PY14</strain>
    </source>
</reference>
<accession>A0ABT7MM66</accession>
<feature type="domain" description="Methyl-accepting transducer" evidence="6">
    <location>
        <begin position="219"/>
        <end position="490"/>
    </location>
</feature>
<evidence type="ECO:0000313" key="7">
    <source>
        <dbReference type="EMBL" id="MDL5376289.1"/>
    </source>
</evidence>
<dbReference type="PANTHER" id="PTHR43531:SF11">
    <property type="entry name" value="METHYL-ACCEPTING CHEMOTAXIS PROTEIN 3"/>
    <property type="match status" value="1"/>
</dbReference>
<gene>
    <name evidence="7" type="ORF">QR695_04635</name>
</gene>
<comment type="similarity">
    <text evidence="2">Belongs to the methyl-accepting chemotaxis (MCP) protein family.</text>
</comment>
<evidence type="ECO:0000256" key="4">
    <source>
        <dbReference type="SAM" id="Coils"/>
    </source>
</evidence>
<dbReference type="Proteomes" id="UP001230807">
    <property type="component" value="Unassembled WGS sequence"/>
</dbReference>
<name>A0ABT7MM66_9BACL</name>